<feature type="chain" id="PRO_5015517647" description="Lipoprotein" evidence="1">
    <location>
        <begin position="22"/>
        <end position="178"/>
    </location>
</feature>
<evidence type="ECO:0000313" key="3">
    <source>
        <dbReference type="Proteomes" id="UP000239872"/>
    </source>
</evidence>
<keyword evidence="1" id="KW-0732">Signal</keyword>
<keyword evidence="3" id="KW-1185">Reference proteome</keyword>
<proteinExistence type="predicted"/>
<dbReference type="EMBL" id="PPSL01000001">
    <property type="protein sequence ID" value="PQJ12707.1"/>
    <property type="molecule type" value="Genomic_DNA"/>
</dbReference>
<evidence type="ECO:0000256" key="1">
    <source>
        <dbReference type="SAM" id="SignalP"/>
    </source>
</evidence>
<evidence type="ECO:0000313" key="2">
    <source>
        <dbReference type="EMBL" id="PQJ12707.1"/>
    </source>
</evidence>
<gene>
    <name evidence="2" type="ORF">CJD36_002885</name>
</gene>
<dbReference type="Proteomes" id="UP000239872">
    <property type="component" value="Unassembled WGS sequence"/>
</dbReference>
<name>A0A2S7T1H6_9BACT</name>
<accession>A0A2S7T1H6</accession>
<dbReference type="PROSITE" id="PS51257">
    <property type="entry name" value="PROKAR_LIPOPROTEIN"/>
    <property type="match status" value="1"/>
</dbReference>
<reference evidence="2 3" key="1">
    <citation type="submission" date="2018-01" db="EMBL/GenBank/DDBJ databases">
        <title>A novel member of the phylum Bacteroidetes isolated from glacier ice.</title>
        <authorList>
            <person name="Liu Q."/>
            <person name="Xin Y.-H."/>
        </authorList>
    </citation>
    <scope>NUCLEOTIDE SEQUENCE [LARGE SCALE GENOMIC DNA]</scope>
    <source>
        <strain evidence="2 3">RB1R16</strain>
    </source>
</reference>
<comment type="caution">
    <text evidence="2">The sequence shown here is derived from an EMBL/GenBank/DDBJ whole genome shotgun (WGS) entry which is preliminary data.</text>
</comment>
<protein>
    <recommendedName>
        <fullName evidence="4">Lipoprotein</fullName>
    </recommendedName>
</protein>
<sequence>MKKYYLLLLLILAVCMFTACSKSKNSGPTTNTDTTYTGYYCDLDKDYIHYHLRESTLSKYALVSMSVSRYPDDSGCRFYLMTSNGTSDISNISFYFYRMPDNSFRIDSLNQFATMMATDPYYFNSNFQMYSHPTGTVIITHLGTDYFEGSFNAVFKNSGSANPHKRVIGSFKMKRSDH</sequence>
<evidence type="ECO:0008006" key="4">
    <source>
        <dbReference type="Google" id="ProtNLM"/>
    </source>
</evidence>
<feature type="signal peptide" evidence="1">
    <location>
        <begin position="1"/>
        <end position="21"/>
    </location>
</feature>
<organism evidence="2 3">
    <name type="scientific">Flavipsychrobacter stenotrophus</name>
    <dbReference type="NCBI Taxonomy" id="2077091"/>
    <lineage>
        <taxon>Bacteria</taxon>
        <taxon>Pseudomonadati</taxon>
        <taxon>Bacteroidota</taxon>
        <taxon>Chitinophagia</taxon>
        <taxon>Chitinophagales</taxon>
        <taxon>Chitinophagaceae</taxon>
        <taxon>Flavipsychrobacter</taxon>
    </lineage>
</organism>
<dbReference type="AlphaFoldDB" id="A0A2S7T1H6"/>
<dbReference type="RefSeq" id="WP_105037590.1">
    <property type="nucleotide sequence ID" value="NZ_PPSL01000001.1"/>
</dbReference>